<organism evidence="2 3">
    <name type="scientific">Tardibacter chloracetimidivorans</name>
    <dbReference type="NCBI Taxonomy" id="1921510"/>
    <lineage>
        <taxon>Bacteria</taxon>
        <taxon>Pseudomonadati</taxon>
        <taxon>Pseudomonadota</taxon>
        <taxon>Alphaproteobacteria</taxon>
        <taxon>Sphingomonadales</taxon>
        <taxon>Sphingomonadaceae</taxon>
        <taxon>Tardibacter</taxon>
    </lineage>
</organism>
<evidence type="ECO:0000256" key="1">
    <source>
        <dbReference type="SAM" id="MobiDB-lite"/>
    </source>
</evidence>
<keyword evidence="3" id="KW-1185">Reference proteome</keyword>
<name>A0A1L3ZQL8_9SPHN</name>
<dbReference type="STRING" id="1921510.BSL82_00240"/>
<dbReference type="EMBL" id="CP018221">
    <property type="protein sequence ID" value="API57921.1"/>
    <property type="molecule type" value="Genomic_DNA"/>
</dbReference>
<dbReference type="Proteomes" id="UP000182063">
    <property type="component" value="Chromosome"/>
</dbReference>
<feature type="region of interest" description="Disordered" evidence="1">
    <location>
        <begin position="47"/>
        <end position="75"/>
    </location>
</feature>
<sequence>MDDNRRSTSPGPHNTDTARLAELFATGQVGCPILAAEASFNPAVARTRQASDGFSSNSNDLERKVPESGGLGSRR</sequence>
<proteinExistence type="predicted"/>
<dbReference type="KEGG" id="sphj:BSL82_00240"/>
<feature type="compositionally biased region" description="Polar residues" evidence="1">
    <location>
        <begin position="48"/>
        <end position="59"/>
    </location>
</feature>
<protein>
    <submittedName>
        <fullName evidence="2">Uncharacterized protein</fullName>
    </submittedName>
</protein>
<accession>A0A1L3ZQL8</accession>
<gene>
    <name evidence="2" type="ORF">BSL82_00240</name>
</gene>
<evidence type="ECO:0000313" key="2">
    <source>
        <dbReference type="EMBL" id="API57921.1"/>
    </source>
</evidence>
<reference evidence="3" key="1">
    <citation type="submission" date="2016-11" db="EMBL/GenBank/DDBJ databases">
        <title>Complete Genome Sequence of alachlor-degrading Sphingomonas sp. strain JJ-A5.</title>
        <authorList>
            <person name="Lee H."/>
            <person name="Ka J.-O."/>
        </authorList>
    </citation>
    <scope>NUCLEOTIDE SEQUENCE [LARGE SCALE GENOMIC DNA]</scope>
    <source>
        <strain evidence="3">JJ-A5</strain>
    </source>
</reference>
<evidence type="ECO:0000313" key="3">
    <source>
        <dbReference type="Proteomes" id="UP000182063"/>
    </source>
</evidence>
<dbReference type="AlphaFoldDB" id="A0A1L3ZQL8"/>